<gene>
    <name evidence="2" type="ORF">GJU39_04510</name>
</gene>
<dbReference type="AlphaFoldDB" id="A0A7K0FW77"/>
<name>A0A7K0FW77_9SPHI</name>
<protein>
    <submittedName>
        <fullName evidence="2">Uncharacterized protein</fullName>
    </submittedName>
</protein>
<keyword evidence="3" id="KW-1185">Reference proteome</keyword>
<dbReference type="RefSeq" id="WP_154279507.1">
    <property type="nucleotide sequence ID" value="NZ_JBHUJQ010000001.1"/>
</dbReference>
<dbReference type="EMBL" id="WKKH01000005">
    <property type="protein sequence ID" value="MRX75344.1"/>
    <property type="molecule type" value="Genomic_DNA"/>
</dbReference>
<organism evidence="2 3">
    <name type="scientific">Pedobacter petrophilus</name>
    <dbReference type="NCBI Taxonomy" id="1908241"/>
    <lineage>
        <taxon>Bacteria</taxon>
        <taxon>Pseudomonadati</taxon>
        <taxon>Bacteroidota</taxon>
        <taxon>Sphingobacteriia</taxon>
        <taxon>Sphingobacteriales</taxon>
        <taxon>Sphingobacteriaceae</taxon>
        <taxon>Pedobacter</taxon>
    </lineage>
</organism>
<evidence type="ECO:0000256" key="1">
    <source>
        <dbReference type="SAM" id="Phobius"/>
    </source>
</evidence>
<keyword evidence="1" id="KW-1133">Transmembrane helix</keyword>
<keyword evidence="1" id="KW-0812">Transmembrane</keyword>
<evidence type="ECO:0000313" key="2">
    <source>
        <dbReference type="EMBL" id="MRX75344.1"/>
    </source>
</evidence>
<evidence type="ECO:0000313" key="3">
    <source>
        <dbReference type="Proteomes" id="UP000487757"/>
    </source>
</evidence>
<feature type="transmembrane region" description="Helical" evidence="1">
    <location>
        <begin position="48"/>
        <end position="69"/>
    </location>
</feature>
<keyword evidence="1" id="KW-0472">Membrane</keyword>
<dbReference type="Proteomes" id="UP000487757">
    <property type="component" value="Unassembled WGS sequence"/>
</dbReference>
<sequence>MIETLTTYWQFLKKPKYLRFSKDKKMLIKETQAFRGLSRGYIRVKHGLVYSILLPASFNLIAILLDFLFS</sequence>
<comment type="caution">
    <text evidence="2">The sequence shown here is derived from an EMBL/GenBank/DDBJ whole genome shotgun (WGS) entry which is preliminary data.</text>
</comment>
<reference evidence="2 3" key="1">
    <citation type="submission" date="2019-11" db="EMBL/GenBank/DDBJ databases">
        <title>Pedobacter petrophilus genome.</title>
        <authorList>
            <person name="Feldbauer M.J."/>
            <person name="Newman J.D."/>
        </authorList>
    </citation>
    <scope>NUCLEOTIDE SEQUENCE [LARGE SCALE GENOMIC DNA]</scope>
    <source>
        <strain evidence="2 3">LMG 29686</strain>
    </source>
</reference>
<proteinExistence type="predicted"/>
<dbReference type="OrthoDB" id="1443714at2"/>
<accession>A0A7K0FW77</accession>